<protein>
    <submittedName>
        <fullName evidence="1">Uncharacterized protein</fullName>
    </submittedName>
</protein>
<accession>A0A2T6AV64</accession>
<dbReference type="AlphaFoldDB" id="A0A2T6AV64"/>
<evidence type="ECO:0000313" key="1">
    <source>
        <dbReference type="EMBL" id="PTX47708.1"/>
    </source>
</evidence>
<gene>
    <name evidence="1" type="ORF">C8N44_11136</name>
</gene>
<keyword evidence="2" id="KW-1185">Reference proteome</keyword>
<dbReference type="EMBL" id="QBKN01000011">
    <property type="protein sequence ID" value="PTX47708.1"/>
    <property type="molecule type" value="Genomic_DNA"/>
</dbReference>
<evidence type="ECO:0000313" key="2">
    <source>
        <dbReference type="Proteomes" id="UP000244069"/>
    </source>
</evidence>
<dbReference type="Proteomes" id="UP000244069">
    <property type="component" value="Unassembled WGS sequence"/>
</dbReference>
<sequence length="53" mass="5715">MSWMIGTKRGRDAPDLPPQGALVTFFTTWATSLPGMKHAVQTRLGYVIPGGTP</sequence>
<name>A0A2T6AV64_9RHOB</name>
<organism evidence="1 2">
    <name type="scientific">Allosediminivita pacifica</name>
    <dbReference type="NCBI Taxonomy" id="1267769"/>
    <lineage>
        <taxon>Bacteria</taxon>
        <taxon>Pseudomonadati</taxon>
        <taxon>Pseudomonadota</taxon>
        <taxon>Alphaproteobacteria</taxon>
        <taxon>Rhodobacterales</taxon>
        <taxon>Paracoccaceae</taxon>
        <taxon>Allosediminivita</taxon>
    </lineage>
</organism>
<reference evidence="1 2" key="1">
    <citation type="submission" date="2018-04" db="EMBL/GenBank/DDBJ databases">
        <title>Genomic Encyclopedia of Archaeal and Bacterial Type Strains, Phase II (KMG-II): from individual species to whole genera.</title>
        <authorList>
            <person name="Goeker M."/>
        </authorList>
    </citation>
    <scope>NUCLEOTIDE SEQUENCE [LARGE SCALE GENOMIC DNA]</scope>
    <source>
        <strain evidence="1 2">DSM 29329</strain>
    </source>
</reference>
<proteinExistence type="predicted"/>
<comment type="caution">
    <text evidence="1">The sequence shown here is derived from an EMBL/GenBank/DDBJ whole genome shotgun (WGS) entry which is preliminary data.</text>
</comment>